<reference evidence="2" key="1">
    <citation type="journal article" date="2020" name="Nat. Commun.">
        <title>Large-scale genome sequencing of mycorrhizal fungi provides insights into the early evolution of symbiotic traits.</title>
        <authorList>
            <person name="Miyauchi S."/>
            <person name="Kiss E."/>
            <person name="Kuo A."/>
            <person name="Drula E."/>
            <person name="Kohler A."/>
            <person name="Sanchez-Garcia M."/>
            <person name="Morin E."/>
            <person name="Andreopoulos B."/>
            <person name="Barry K.W."/>
            <person name="Bonito G."/>
            <person name="Buee M."/>
            <person name="Carver A."/>
            <person name="Chen C."/>
            <person name="Cichocki N."/>
            <person name="Clum A."/>
            <person name="Culley D."/>
            <person name="Crous P.W."/>
            <person name="Fauchery L."/>
            <person name="Girlanda M."/>
            <person name="Hayes R.D."/>
            <person name="Keri Z."/>
            <person name="LaButti K."/>
            <person name="Lipzen A."/>
            <person name="Lombard V."/>
            <person name="Magnuson J."/>
            <person name="Maillard F."/>
            <person name="Murat C."/>
            <person name="Nolan M."/>
            <person name="Ohm R.A."/>
            <person name="Pangilinan J."/>
            <person name="Pereira M.F."/>
            <person name="Perotto S."/>
            <person name="Peter M."/>
            <person name="Pfister S."/>
            <person name="Riley R."/>
            <person name="Sitrit Y."/>
            <person name="Stielow J.B."/>
            <person name="Szollosi G."/>
            <person name="Zifcakova L."/>
            <person name="Stursova M."/>
            <person name="Spatafora J.W."/>
            <person name="Tedersoo L."/>
            <person name="Vaario L.M."/>
            <person name="Yamada A."/>
            <person name="Yan M."/>
            <person name="Wang P."/>
            <person name="Xu J."/>
            <person name="Bruns T."/>
            <person name="Baldrian P."/>
            <person name="Vilgalys R."/>
            <person name="Dunand C."/>
            <person name="Henrissat B."/>
            <person name="Grigoriev I.V."/>
            <person name="Hibbett D."/>
            <person name="Nagy L.G."/>
            <person name="Martin F.M."/>
        </authorList>
    </citation>
    <scope>NUCLEOTIDE SEQUENCE</scope>
    <source>
        <strain evidence="2">UP504</strain>
    </source>
</reference>
<dbReference type="InterPro" id="IPR018608">
    <property type="entry name" value="Gti1/Pac2"/>
</dbReference>
<dbReference type="GO" id="GO:0003677">
    <property type="term" value="F:DNA binding"/>
    <property type="evidence" value="ECO:0007669"/>
    <property type="project" value="TreeGrafter"/>
</dbReference>
<dbReference type="AlphaFoldDB" id="A0A9P6DQV0"/>
<evidence type="ECO:0000313" key="2">
    <source>
        <dbReference type="EMBL" id="KAF9511491.1"/>
    </source>
</evidence>
<gene>
    <name evidence="2" type="ORF">BS47DRAFT_1346651</name>
</gene>
<name>A0A9P6DQV0_9AGAM</name>
<accession>A0A9P6DQV0</accession>
<sequence>MSATHRHVTHPCLHIKNAHDAHVLFEAVRVGHLPMIRRRLTGEERSQLRSGEVFVWEEAVHKGGLERWTDGRKWSASRMREPFLFYEEKCARSPREKGEDFGSQPSQARSTRRSFDSDDLPLAVDGLTKQTYSAWVTVPSDPHGNGGVARKKWHMTAYFSSASFPLLPSVQEDPLLRQIHVPPGVYETGKGLMRKTPTTVKNLRPDGYSNHHQHSSFRDDTSQEDVDDDAHYTLHPYHHSNSNSDDLGYRPRSTSTSTNHSYRGSSDYSRSATLNLTLPPPHMSFTEGQYRYGATPLTPPMSSLGTPPYPVGRGGEMKEYFPFSPSSKSQDSGARERALPYQDSEPRTPSPPHSRQPSASQNRKLSPVAHLPPQHYRPSGAGGPTYSYDARSEVDLKALGAFRVVL</sequence>
<comment type="caution">
    <text evidence="2">The sequence shown here is derived from an EMBL/GenBank/DDBJ whole genome shotgun (WGS) entry which is preliminary data.</text>
</comment>
<feature type="compositionally biased region" description="Polar residues" evidence="1">
    <location>
        <begin position="252"/>
        <end position="276"/>
    </location>
</feature>
<evidence type="ECO:0008006" key="4">
    <source>
        <dbReference type="Google" id="ProtNLM"/>
    </source>
</evidence>
<dbReference type="Pfam" id="PF09729">
    <property type="entry name" value="Gti1_Pac2"/>
    <property type="match status" value="1"/>
</dbReference>
<feature type="compositionally biased region" description="Polar residues" evidence="1">
    <location>
        <begin position="355"/>
        <end position="364"/>
    </location>
</feature>
<evidence type="ECO:0000313" key="3">
    <source>
        <dbReference type="Proteomes" id="UP000886523"/>
    </source>
</evidence>
<keyword evidence="3" id="KW-1185">Reference proteome</keyword>
<dbReference type="PANTHER" id="PTHR28027">
    <property type="entry name" value="TRANSCRIPTIONAL REGULATOR MIT1"/>
    <property type="match status" value="1"/>
</dbReference>
<feature type="region of interest" description="Disordered" evidence="1">
    <location>
        <begin position="95"/>
        <end position="119"/>
    </location>
</feature>
<dbReference type="Proteomes" id="UP000886523">
    <property type="component" value="Unassembled WGS sequence"/>
</dbReference>
<dbReference type="EMBL" id="MU128999">
    <property type="protein sequence ID" value="KAF9511491.1"/>
    <property type="molecule type" value="Genomic_DNA"/>
</dbReference>
<feature type="region of interest" description="Disordered" evidence="1">
    <location>
        <begin position="188"/>
        <end position="282"/>
    </location>
</feature>
<protein>
    <recommendedName>
        <fullName evidence="4">cAMP-independent regulatory protein pac2</fullName>
    </recommendedName>
</protein>
<evidence type="ECO:0000256" key="1">
    <source>
        <dbReference type="SAM" id="MobiDB-lite"/>
    </source>
</evidence>
<dbReference type="OrthoDB" id="5572844at2759"/>
<proteinExistence type="predicted"/>
<organism evidence="2 3">
    <name type="scientific">Hydnum rufescens UP504</name>
    <dbReference type="NCBI Taxonomy" id="1448309"/>
    <lineage>
        <taxon>Eukaryota</taxon>
        <taxon>Fungi</taxon>
        <taxon>Dikarya</taxon>
        <taxon>Basidiomycota</taxon>
        <taxon>Agaricomycotina</taxon>
        <taxon>Agaricomycetes</taxon>
        <taxon>Cantharellales</taxon>
        <taxon>Hydnaceae</taxon>
        <taxon>Hydnum</taxon>
    </lineage>
</organism>
<dbReference type="PANTHER" id="PTHR28027:SF1">
    <property type="entry name" value="CAMP INDEPENDENT REGULATORY PROTEIN (AFU_ORTHOLOGUE AFUA_3G09640)"/>
    <property type="match status" value="1"/>
</dbReference>
<feature type="region of interest" description="Disordered" evidence="1">
    <location>
        <begin position="294"/>
        <end position="388"/>
    </location>
</feature>